<dbReference type="GO" id="GO:0004777">
    <property type="term" value="F:succinate-semialdehyde dehydrogenase (NAD+) activity"/>
    <property type="evidence" value="ECO:0007669"/>
    <property type="project" value="TreeGrafter"/>
</dbReference>
<dbReference type="SUPFAM" id="SSF53720">
    <property type="entry name" value="ALDH-like"/>
    <property type="match status" value="1"/>
</dbReference>
<dbReference type="PANTHER" id="PTHR43353">
    <property type="entry name" value="SUCCINATE-SEMIALDEHYDE DEHYDROGENASE, MITOCHONDRIAL"/>
    <property type="match status" value="1"/>
</dbReference>
<evidence type="ECO:0000313" key="6">
    <source>
        <dbReference type="Proteomes" id="UP000800094"/>
    </source>
</evidence>
<dbReference type="EMBL" id="ML987218">
    <property type="protein sequence ID" value="KAF2240371.1"/>
    <property type="molecule type" value="Genomic_DNA"/>
</dbReference>
<comment type="similarity">
    <text evidence="3">Belongs to the aldehyde dehydrogenase family.</text>
</comment>
<dbReference type="Gene3D" id="3.40.309.10">
    <property type="entry name" value="Aldehyde Dehydrogenase, Chain A, domain 2"/>
    <property type="match status" value="1"/>
</dbReference>
<dbReference type="Gene3D" id="3.40.605.10">
    <property type="entry name" value="Aldehyde Dehydrogenase, Chain A, domain 1"/>
    <property type="match status" value="1"/>
</dbReference>
<evidence type="ECO:0000256" key="1">
    <source>
        <dbReference type="ARBA" id="ARBA00023002"/>
    </source>
</evidence>
<accession>A0A6A6HQS4</accession>
<reference evidence="5" key="1">
    <citation type="journal article" date="2020" name="Stud. Mycol.">
        <title>101 Dothideomycetes genomes: a test case for predicting lifestyles and emergence of pathogens.</title>
        <authorList>
            <person name="Haridas S."/>
            <person name="Albert R."/>
            <person name="Binder M."/>
            <person name="Bloem J."/>
            <person name="Labutti K."/>
            <person name="Salamov A."/>
            <person name="Andreopoulos B."/>
            <person name="Baker S."/>
            <person name="Barry K."/>
            <person name="Bills G."/>
            <person name="Bluhm B."/>
            <person name="Cannon C."/>
            <person name="Castanera R."/>
            <person name="Culley D."/>
            <person name="Daum C."/>
            <person name="Ezra D."/>
            <person name="Gonzalez J."/>
            <person name="Henrissat B."/>
            <person name="Kuo A."/>
            <person name="Liang C."/>
            <person name="Lipzen A."/>
            <person name="Lutzoni F."/>
            <person name="Magnuson J."/>
            <person name="Mondo S."/>
            <person name="Nolan M."/>
            <person name="Ohm R."/>
            <person name="Pangilinan J."/>
            <person name="Park H.-J."/>
            <person name="Ramirez L."/>
            <person name="Alfaro M."/>
            <person name="Sun H."/>
            <person name="Tritt A."/>
            <person name="Yoshinaga Y."/>
            <person name="Zwiers L.-H."/>
            <person name="Turgeon B."/>
            <person name="Goodwin S."/>
            <person name="Spatafora J."/>
            <person name="Crous P."/>
            <person name="Grigoriev I."/>
        </authorList>
    </citation>
    <scope>NUCLEOTIDE SEQUENCE</scope>
    <source>
        <strain evidence="5">CBS 122368</strain>
    </source>
</reference>
<sequence>MSEVPLIPLVIDNKPFDDPDAQVALNHSAFHGGSPYTRYVSATPASTKAAVESSLLAFKTWPQTLPSQRRQILQRAASLIRENAVKLIQVQVEETNCTEFWAQRNVAWSATHIEEMAGRITSVLSGELPVLETPGQTGFVYKAPIGPVLSIPPWNAALFLACRTIDTPLAVGCTVLLKASEQCPRTHHMLAGLFHKAGVPEGVLNVIQARREDAAAVTEAAISHPGIRKVEFIGSASVGRVIGSLASKYLKPILMELGGKSPGIVLEDADLELAARSLVEGAFRHHGQICFSTETIIVRREVADAFVECAKKVASQWKTEPAISAAGPRRALGLVQDALSKGAKILLGEPKLLNDYSLTPIILSSVTPEMEIADEESFGPIAILKIVASDEEAVSIANSTSYGLGAGVFSKDVGRAFRIARQIEAGQTHINWPYGTGADEATLGVGLAKSSGFGRQNANHGLEEFLIVKTITITDPVAHFKTLSAMQG</sequence>
<dbReference type="InterPro" id="IPR015590">
    <property type="entry name" value="Aldehyde_DH_dom"/>
</dbReference>
<dbReference type="RefSeq" id="XP_033675375.1">
    <property type="nucleotide sequence ID" value="XM_033820947.1"/>
</dbReference>
<dbReference type="AlphaFoldDB" id="A0A6A6HQS4"/>
<proteinExistence type="inferred from homology"/>
<organism evidence="5 6">
    <name type="scientific">Trematosphaeria pertusa</name>
    <dbReference type="NCBI Taxonomy" id="390896"/>
    <lineage>
        <taxon>Eukaryota</taxon>
        <taxon>Fungi</taxon>
        <taxon>Dikarya</taxon>
        <taxon>Ascomycota</taxon>
        <taxon>Pezizomycotina</taxon>
        <taxon>Dothideomycetes</taxon>
        <taxon>Pleosporomycetidae</taxon>
        <taxon>Pleosporales</taxon>
        <taxon>Massarineae</taxon>
        <taxon>Trematosphaeriaceae</taxon>
        <taxon>Trematosphaeria</taxon>
    </lineage>
</organism>
<feature type="active site" evidence="2">
    <location>
        <position position="256"/>
    </location>
</feature>
<dbReference type="PROSITE" id="PS00687">
    <property type="entry name" value="ALDEHYDE_DEHYDR_GLU"/>
    <property type="match status" value="1"/>
</dbReference>
<dbReference type="InterPro" id="IPR016163">
    <property type="entry name" value="Ald_DH_C"/>
</dbReference>
<keyword evidence="6" id="KW-1185">Reference proteome</keyword>
<evidence type="ECO:0000256" key="2">
    <source>
        <dbReference type="PROSITE-ProRule" id="PRU10007"/>
    </source>
</evidence>
<dbReference type="GO" id="GO:0009450">
    <property type="term" value="P:gamma-aminobutyric acid catabolic process"/>
    <property type="evidence" value="ECO:0007669"/>
    <property type="project" value="TreeGrafter"/>
</dbReference>
<protein>
    <submittedName>
        <fullName evidence="5">Aldehyde dehydrogenase</fullName>
    </submittedName>
</protein>
<dbReference type="InterPro" id="IPR016161">
    <property type="entry name" value="Ald_DH/histidinol_DH"/>
</dbReference>
<dbReference type="InterPro" id="IPR029510">
    <property type="entry name" value="Ald_DH_CS_GLU"/>
</dbReference>
<evidence type="ECO:0000259" key="4">
    <source>
        <dbReference type="Pfam" id="PF00171"/>
    </source>
</evidence>
<dbReference type="PANTHER" id="PTHR43353:SF6">
    <property type="entry name" value="CYTOPLASMIC ALDEHYDE DEHYDROGENASE (EUROFUNG)"/>
    <property type="match status" value="1"/>
</dbReference>
<dbReference type="OrthoDB" id="310895at2759"/>
<keyword evidence="1 3" id="KW-0560">Oxidoreductase</keyword>
<feature type="domain" description="Aldehyde dehydrogenase" evidence="4">
    <location>
        <begin position="34"/>
        <end position="471"/>
    </location>
</feature>
<evidence type="ECO:0000313" key="5">
    <source>
        <dbReference type="EMBL" id="KAF2240371.1"/>
    </source>
</evidence>
<gene>
    <name evidence="5" type="ORF">BU26DRAFT_236723</name>
</gene>
<evidence type="ECO:0000256" key="3">
    <source>
        <dbReference type="RuleBase" id="RU003345"/>
    </source>
</evidence>
<dbReference type="Proteomes" id="UP000800094">
    <property type="component" value="Unassembled WGS sequence"/>
</dbReference>
<dbReference type="InterPro" id="IPR050740">
    <property type="entry name" value="Aldehyde_DH_Superfamily"/>
</dbReference>
<dbReference type="GeneID" id="54574277"/>
<dbReference type="Pfam" id="PF00171">
    <property type="entry name" value="Aldedh"/>
    <property type="match status" value="1"/>
</dbReference>
<dbReference type="InterPro" id="IPR016162">
    <property type="entry name" value="Ald_DH_N"/>
</dbReference>
<name>A0A6A6HQS4_9PLEO</name>